<accession>A0A8S3YZM0</accession>
<organism evidence="2 3">
    <name type="scientific">Candidula unifasciata</name>
    <dbReference type="NCBI Taxonomy" id="100452"/>
    <lineage>
        <taxon>Eukaryota</taxon>
        <taxon>Metazoa</taxon>
        <taxon>Spiralia</taxon>
        <taxon>Lophotrochozoa</taxon>
        <taxon>Mollusca</taxon>
        <taxon>Gastropoda</taxon>
        <taxon>Heterobranchia</taxon>
        <taxon>Euthyneura</taxon>
        <taxon>Panpulmonata</taxon>
        <taxon>Eupulmonata</taxon>
        <taxon>Stylommatophora</taxon>
        <taxon>Helicina</taxon>
        <taxon>Helicoidea</taxon>
        <taxon>Geomitridae</taxon>
        <taxon>Candidula</taxon>
    </lineage>
</organism>
<reference evidence="2" key="1">
    <citation type="submission" date="2021-04" db="EMBL/GenBank/DDBJ databases">
        <authorList>
            <consortium name="Molecular Ecology Group"/>
        </authorList>
    </citation>
    <scope>NUCLEOTIDE SEQUENCE</scope>
</reference>
<feature type="transmembrane region" description="Helical" evidence="1">
    <location>
        <begin position="33"/>
        <end position="53"/>
    </location>
</feature>
<keyword evidence="1" id="KW-1133">Transmembrane helix</keyword>
<dbReference type="OrthoDB" id="6162751at2759"/>
<proteinExistence type="predicted"/>
<feature type="non-terminal residue" evidence="2">
    <location>
        <position position="1"/>
    </location>
</feature>
<gene>
    <name evidence="2" type="ORF">CUNI_LOCUS7146</name>
</gene>
<protein>
    <submittedName>
        <fullName evidence="2">Uncharacterized protein</fullName>
    </submittedName>
</protein>
<keyword evidence="1" id="KW-0472">Membrane</keyword>
<sequence>FGDGTEDDFDELKNLQDEVATKKRQPTAPTKMVLFYTWMVVAVLLIIVGVSTYQSRCRGFRFFGAKALNPKDDRKRLMEHEFV</sequence>
<dbReference type="Proteomes" id="UP000678393">
    <property type="component" value="Unassembled WGS sequence"/>
</dbReference>
<name>A0A8S3YZM0_9EUPU</name>
<dbReference type="EMBL" id="CAJHNH020001113">
    <property type="protein sequence ID" value="CAG5121588.1"/>
    <property type="molecule type" value="Genomic_DNA"/>
</dbReference>
<keyword evidence="3" id="KW-1185">Reference proteome</keyword>
<dbReference type="AlphaFoldDB" id="A0A8S3YZM0"/>
<evidence type="ECO:0000313" key="2">
    <source>
        <dbReference type="EMBL" id="CAG5121588.1"/>
    </source>
</evidence>
<evidence type="ECO:0000313" key="3">
    <source>
        <dbReference type="Proteomes" id="UP000678393"/>
    </source>
</evidence>
<keyword evidence="1" id="KW-0812">Transmembrane</keyword>
<comment type="caution">
    <text evidence="2">The sequence shown here is derived from an EMBL/GenBank/DDBJ whole genome shotgun (WGS) entry which is preliminary data.</text>
</comment>
<evidence type="ECO:0000256" key="1">
    <source>
        <dbReference type="SAM" id="Phobius"/>
    </source>
</evidence>